<dbReference type="EMBL" id="JACAOD020000001">
    <property type="protein sequence ID" value="MBP5835759.1"/>
    <property type="molecule type" value="Genomic_DNA"/>
</dbReference>
<protein>
    <submittedName>
        <fullName evidence="1">Uncharacterized protein</fullName>
    </submittedName>
</protein>
<proteinExistence type="predicted"/>
<sequence length="48" mass="5810">MKMQKFKPQKQIILPLNHVYKIYSNGGKMHTIEYDLSTDKRTKKTYYT</sequence>
<comment type="caution">
    <text evidence="1">The sequence shown here is derived from an EMBL/GenBank/DDBJ whole genome shotgun (WGS) entry which is preliminary data.</text>
</comment>
<organism evidence="1 2">
    <name type="scientific">Candidatus Phytoplasma meliae</name>
    <dbReference type="NCBI Taxonomy" id="1848402"/>
    <lineage>
        <taxon>Bacteria</taxon>
        <taxon>Bacillati</taxon>
        <taxon>Mycoplasmatota</taxon>
        <taxon>Mollicutes</taxon>
        <taxon>Acholeplasmatales</taxon>
        <taxon>Acholeplasmataceae</taxon>
        <taxon>Candidatus Phytoplasma</taxon>
        <taxon>16SrXIII (Mexican periwinkle virescence group)</taxon>
    </lineage>
</organism>
<accession>A0ABS5CXP9</accession>
<evidence type="ECO:0000313" key="1">
    <source>
        <dbReference type="EMBL" id="MBP5835759.1"/>
    </source>
</evidence>
<gene>
    <name evidence="1" type="ORF">CHTY_000740</name>
</gene>
<dbReference type="RefSeq" id="WP_203552019.1">
    <property type="nucleotide sequence ID" value="NZ_JACAOD020000001.1"/>
</dbReference>
<reference evidence="1" key="1">
    <citation type="submission" date="2021-04" db="EMBL/GenBank/DDBJ databases">
        <title>Genomic features of Candidatus Phytoplasma meliae isolate ChTYXIII (1SrXIII-G).</title>
        <authorList>
            <person name="Fernandez F.D."/>
            <person name="Conci L.R."/>
        </authorList>
    </citation>
    <scope>NUCLEOTIDE SEQUENCE [LARGE SCALE GENOMIC DNA]</scope>
    <source>
        <strain evidence="1">ChTYXIII-Mo</strain>
    </source>
</reference>
<evidence type="ECO:0000313" key="2">
    <source>
        <dbReference type="Proteomes" id="UP001195571"/>
    </source>
</evidence>
<dbReference type="Proteomes" id="UP001195571">
    <property type="component" value="Unassembled WGS sequence"/>
</dbReference>
<name>A0ABS5CXP9_9MOLU</name>
<keyword evidence="2" id="KW-1185">Reference proteome</keyword>